<dbReference type="InterPro" id="IPR057774">
    <property type="entry name" value="D8C_UMOD/GP2/OIT3-like"/>
</dbReference>
<feature type="disulfide bond" evidence="5">
    <location>
        <begin position="186"/>
        <end position="196"/>
    </location>
</feature>
<feature type="domain" description="EGF-like" evidence="7">
    <location>
        <begin position="182"/>
        <end position="217"/>
    </location>
</feature>
<evidence type="ECO:0000256" key="6">
    <source>
        <dbReference type="SAM" id="SignalP"/>
    </source>
</evidence>
<dbReference type="OMA" id="TCATISH"/>
<name>B3RK62_TRIAD</name>
<keyword evidence="4 5" id="KW-1015">Disulfide bond</keyword>
<dbReference type="OrthoDB" id="2015116at2759"/>
<dbReference type="FunFam" id="2.10.25.10:FF:000279">
    <property type="entry name" value="Neurogenic locus notch 1"/>
    <property type="match status" value="1"/>
</dbReference>
<dbReference type="CTD" id="6748992"/>
<dbReference type="CDD" id="cd00054">
    <property type="entry name" value="EGF_CA"/>
    <property type="match status" value="2"/>
</dbReference>
<dbReference type="SMART" id="SM00181">
    <property type="entry name" value="EGF"/>
    <property type="match status" value="2"/>
</dbReference>
<dbReference type="EMBL" id="DS985241">
    <property type="protein sequence ID" value="EDV29385.1"/>
    <property type="molecule type" value="Genomic_DNA"/>
</dbReference>
<reference evidence="8 9" key="1">
    <citation type="journal article" date="2008" name="Nature">
        <title>The Trichoplax genome and the nature of placozoans.</title>
        <authorList>
            <person name="Srivastava M."/>
            <person name="Begovic E."/>
            <person name="Chapman J."/>
            <person name="Putnam N.H."/>
            <person name="Hellsten U."/>
            <person name="Kawashima T."/>
            <person name="Kuo A."/>
            <person name="Mitros T."/>
            <person name="Salamov A."/>
            <person name="Carpenter M.L."/>
            <person name="Signorovitch A.Y."/>
            <person name="Moreno M.A."/>
            <person name="Kamm K."/>
            <person name="Grimwood J."/>
            <person name="Schmutz J."/>
            <person name="Shapiro H."/>
            <person name="Grigoriev I.V."/>
            <person name="Buss L.W."/>
            <person name="Schierwater B."/>
            <person name="Dellaporta S.L."/>
            <person name="Rokhsar D.S."/>
        </authorList>
    </citation>
    <scope>NUCLEOTIDE SEQUENCE [LARGE SCALE GENOMIC DNA]</scope>
    <source>
        <strain evidence="8 9">Grell-BS-1999</strain>
    </source>
</reference>
<protein>
    <recommendedName>
        <fullName evidence="7">EGF-like domain-containing protein</fullName>
    </recommendedName>
</protein>
<accession>B3RK62</accession>
<feature type="disulfide bond" evidence="5">
    <location>
        <begin position="207"/>
        <end position="216"/>
    </location>
</feature>
<evidence type="ECO:0000259" key="7">
    <source>
        <dbReference type="PROSITE" id="PS50026"/>
    </source>
</evidence>
<proteinExistence type="predicted"/>
<dbReference type="PANTHER" id="PTHR36191:SF4">
    <property type="entry name" value="VWFD DOMAIN-CONTAINING PROTEIN"/>
    <property type="match status" value="1"/>
</dbReference>
<dbReference type="PROSITE" id="PS00022">
    <property type="entry name" value="EGF_1"/>
    <property type="match status" value="2"/>
</dbReference>
<gene>
    <name evidence="8" type="ORF">TRIADDRAFT_63477</name>
</gene>
<feature type="chain" id="PRO_5002798309" description="EGF-like domain-containing protein" evidence="6">
    <location>
        <begin position="19"/>
        <end position="322"/>
    </location>
</feature>
<dbReference type="PROSITE" id="PS01186">
    <property type="entry name" value="EGF_2"/>
    <property type="match status" value="2"/>
</dbReference>
<sequence>MYFHNIALFLTFLAICNGQSGQDPCVGYKELRETDRSATVKSSFPIKCDTNVNPELWYRFNGGRNSQMMLTKCVERYMVCGAFSVGWMKGNHPSVEEGIVNRTACFYFGRNCCQSSKRIQVRNCGRFFVYKLKPFSACNKRYCGAKRNFCDPDLCQHGKCLGHNSGYRCKCDQGYSGKNCHLRDYCASNPCQNGVCKLSTNGYQCLCNNGYAGEHCNVAVSQGSPTTHLVSTTAPSKVSNSNNITQQMESMGKQLNDLTKSIASIARQSSQLFSEYQLLKKNLDTLKLLQNHPSEDIIEKVCTEYQQQANIADAKYNESLKV</sequence>
<evidence type="ECO:0000313" key="9">
    <source>
        <dbReference type="Proteomes" id="UP000009022"/>
    </source>
</evidence>
<feature type="disulfide bond" evidence="5">
    <location>
        <begin position="150"/>
        <end position="160"/>
    </location>
</feature>
<dbReference type="InterPro" id="IPR000742">
    <property type="entry name" value="EGF"/>
</dbReference>
<dbReference type="Gene3D" id="2.10.25.10">
    <property type="entry name" value="Laminin"/>
    <property type="match status" value="2"/>
</dbReference>
<dbReference type="Proteomes" id="UP000009022">
    <property type="component" value="Unassembled WGS sequence"/>
</dbReference>
<dbReference type="InterPro" id="IPR001881">
    <property type="entry name" value="EGF-like_Ca-bd_dom"/>
</dbReference>
<dbReference type="InterPro" id="IPR013032">
    <property type="entry name" value="EGF-like_CS"/>
</dbReference>
<evidence type="ECO:0000256" key="4">
    <source>
        <dbReference type="ARBA" id="ARBA00023157"/>
    </source>
</evidence>
<feature type="domain" description="EGF-like" evidence="7">
    <location>
        <begin position="146"/>
        <end position="181"/>
    </location>
</feature>
<dbReference type="KEGG" id="tad:TRIADDRAFT_63477"/>
<dbReference type="Pfam" id="PF12661">
    <property type="entry name" value="hEGF"/>
    <property type="match status" value="1"/>
</dbReference>
<keyword evidence="9" id="KW-1185">Reference proteome</keyword>
<dbReference type="STRING" id="10228.B3RK62"/>
<dbReference type="RefSeq" id="XP_002108587.1">
    <property type="nucleotide sequence ID" value="XM_002108551.1"/>
</dbReference>
<dbReference type="PROSITE" id="PS50026">
    <property type="entry name" value="EGF_3"/>
    <property type="match status" value="2"/>
</dbReference>
<keyword evidence="2 6" id="KW-0732">Signal</keyword>
<feature type="signal peptide" evidence="6">
    <location>
        <begin position="1"/>
        <end position="18"/>
    </location>
</feature>
<dbReference type="SUPFAM" id="SSF57196">
    <property type="entry name" value="EGF/Laminin"/>
    <property type="match status" value="2"/>
</dbReference>
<dbReference type="Pfam" id="PF00008">
    <property type="entry name" value="EGF"/>
    <property type="match status" value="1"/>
</dbReference>
<keyword evidence="3" id="KW-0677">Repeat</keyword>
<feature type="disulfide bond" evidence="5">
    <location>
        <begin position="171"/>
        <end position="180"/>
    </location>
</feature>
<dbReference type="AlphaFoldDB" id="B3RK62"/>
<dbReference type="GO" id="GO:0005509">
    <property type="term" value="F:calcium ion binding"/>
    <property type="evidence" value="ECO:0007669"/>
    <property type="project" value="InterPro"/>
</dbReference>
<dbReference type="SMART" id="SM00179">
    <property type="entry name" value="EGF_CA"/>
    <property type="match status" value="2"/>
</dbReference>
<dbReference type="InParanoid" id="B3RK62"/>
<dbReference type="Pfam" id="PF23283">
    <property type="entry name" value="D8C_UMOD"/>
    <property type="match status" value="1"/>
</dbReference>
<dbReference type="GeneID" id="6748992"/>
<comment type="caution">
    <text evidence="5">Lacks conserved residue(s) required for the propagation of feature annotation.</text>
</comment>
<organism evidence="8 9">
    <name type="scientific">Trichoplax adhaerens</name>
    <name type="common">Trichoplax reptans</name>
    <dbReference type="NCBI Taxonomy" id="10228"/>
    <lineage>
        <taxon>Eukaryota</taxon>
        <taxon>Metazoa</taxon>
        <taxon>Placozoa</taxon>
        <taxon>Uniplacotomia</taxon>
        <taxon>Trichoplacea</taxon>
        <taxon>Trichoplacidae</taxon>
        <taxon>Trichoplax</taxon>
    </lineage>
</organism>
<evidence type="ECO:0000256" key="5">
    <source>
        <dbReference type="PROSITE-ProRule" id="PRU00076"/>
    </source>
</evidence>
<dbReference type="PANTHER" id="PTHR36191">
    <property type="entry name" value="ENDO/EXONUCLEASE/PHOSPHATASE DOMAIN-CONTAINING PROTEIN-RELATED"/>
    <property type="match status" value="1"/>
</dbReference>
<evidence type="ECO:0000256" key="3">
    <source>
        <dbReference type="ARBA" id="ARBA00022737"/>
    </source>
</evidence>
<evidence type="ECO:0000313" key="8">
    <source>
        <dbReference type="EMBL" id="EDV29385.1"/>
    </source>
</evidence>
<dbReference type="HOGENOM" id="CLU_864158_0_0_1"/>
<evidence type="ECO:0000256" key="1">
    <source>
        <dbReference type="ARBA" id="ARBA00022536"/>
    </source>
</evidence>
<keyword evidence="1 5" id="KW-0245">EGF-like domain</keyword>
<evidence type="ECO:0000256" key="2">
    <source>
        <dbReference type="ARBA" id="ARBA00022729"/>
    </source>
</evidence>
<dbReference type="PhylomeDB" id="B3RK62"/>